<feature type="non-terminal residue" evidence="1">
    <location>
        <position position="1"/>
    </location>
</feature>
<dbReference type="Gene3D" id="2.40.50.550">
    <property type="match status" value="1"/>
</dbReference>
<dbReference type="KEGG" id="crq:GCK72_001068"/>
<protein>
    <submittedName>
        <fullName evidence="1">Uncharacterized protein</fullName>
    </submittedName>
</protein>
<proteinExistence type="predicted"/>
<sequence>MEVYKDELEMYKRRYFQNNPTSTKEEESLAVIRKAEEYIQNTLPSLVNQNRAYDTNQKAFLLSEAGKLYNVLEEYSETAEKMLSKAVRMNPKNADTWHELGQCVMKRLDLEFAQSCFTIALGITRTAPILTSLAVAMRLVALDHPEPAQTEMRTRAMELIIEARRLDPSHGPANIAFATGLFYAFFSTAKVELQYLDKVVENYQKAATSSNSELSRTDPQVYINMATCLKFMEKYDEALESLEKAAEYDGRNELETREKLEAFVKYLVKFTDCVGKKGRMKPKRLIEMVNELKKSGGASDGFRLKIIGSVGHDETIPVALVGVDATGDVYGITIYNCLSNFGFVIGDTVTIARPDFREIKNLRIPSDPPNHVDSLKWIRVATPTQIKKNGVPLPESVLARAIASTQTK</sequence>
<gene>
    <name evidence="1" type="ORF">FL82_07860</name>
</gene>
<dbReference type="CTD" id="9802014"/>
<organism evidence="1 2">
    <name type="scientific">Caenorhabditis remanei</name>
    <name type="common">Caenorhabditis vulgaris</name>
    <dbReference type="NCBI Taxonomy" id="31234"/>
    <lineage>
        <taxon>Eukaryota</taxon>
        <taxon>Metazoa</taxon>
        <taxon>Ecdysozoa</taxon>
        <taxon>Nematoda</taxon>
        <taxon>Chromadorea</taxon>
        <taxon>Rhabditida</taxon>
        <taxon>Rhabditina</taxon>
        <taxon>Rhabditomorpha</taxon>
        <taxon>Rhabditoidea</taxon>
        <taxon>Rhabditidae</taxon>
        <taxon>Peloderinae</taxon>
        <taxon>Caenorhabditis</taxon>
    </lineage>
</organism>
<dbReference type="SMART" id="SM00028">
    <property type="entry name" value="TPR"/>
    <property type="match status" value="3"/>
</dbReference>
<dbReference type="InterPro" id="IPR011990">
    <property type="entry name" value="TPR-like_helical_dom_sf"/>
</dbReference>
<dbReference type="InterPro" id="IPR038645">
    <property type="entry name" value="TTC5_OB_sf"/>
</dbReference>
<accession>A0A261AS44</accession>
<dbReference type="InterPro" id="IPR032076">
    <property type="entry name" value="TTC5_OB"/>
</dbReference>
<name>A0A261AS44_CAERE</name>
<comment type="caution">
    <text evidence="1">The sequence shown here is derived from an EMBL/GenBank/DDBJ whole genome shotgun (WGS) entry which is preliminary data.</text>
</comment>
<dbReference type="EMBL" id="NMWX01000005">
    <property type="protein sequence ID" value="OZG00849.1"/>
    <property type="molecule type" value="Genomic_DNA"/>
</dbReference>
<dbReference type="PROSITE" id="PS50005">
    <property type="entry name" value="TPR"/>
    <property type="match status" value="1"/>
</dbReference>
<dbReference type="InterPro" id="IPR019734">
    <property type="entry name" value="TPR_rpt"/>
</dbReference>
<dbReference type="eggNOG" id="ENOG502QQ6C">
    <property type="taxonomic scope" value="Eukaryota"/>
</dbReference>
<evidence type="ECO:0000313" key="1">
    <source>
        <dbReference type="EMBL" id="OZG00849.1"/>
    </source>
</evidence>
<dbReference type="OMA" id="LEFAQSC"/>
<dbReference type="InterPro" id="IPR051685">
    <property type="entry name" value="Ycf3/AcsC/BcsC/TPR_MFPF"/>
</dbReference>
<dbReference type="Pfam" id="PF16669">
    <property type="entry name" value="TTC5_OB"/>
    <property type="match status" value="1"/>
</dbReference>
<dbReference type="PANTHER" id="PTHR44943:SF8">
    <property type="entry name" value="TPR REPEAT-CONTAINING PROTEIN MJ0263"/>
    <property type="match status" value="1"/>
</dbReference>
<dbReference type="PANTHER" id="PTHR44943">
    <property type="entry name" value="CELLULOSE SYNTHASE OPERON PROTEIN C"/>
    <property type="match status" value="1"/>
</dbReference>
<keyword evidence="2" id="KW-1185">Reference proteome</keyword>
<dbReference type="Gene3D" id="1.25.40.10">
    <property type="entry name" value="Tetratricopeptide repeat domain"/>
    <property type="match status" value="1"/>
</dbReference>
<dbReference type="STRING" id="31234.E3LY33"/>
<dbReference type="HOGENOM" id="CLU_026886_2_1_1"/>
<evidence type="ECO:0000313" key="2">
    <source>
        <dbReference type="Proteomes" id="UP000216624"/>
    </source>
</evidence>
<dbReference type="Proteomes" id="UP000216624">
    <property type="component" value="Unassembled WGS sequence"/>
</dbReference>
<dbReference type="SUPFAM" id="SSF48452">
    <property type="entry name" value="TPR-like"/>
    <property type="match status" value="1"/>
</dbReference>
<reference evidence="1" key="1">
    <citation type="submission" date="2017-08" db="EMBL/GenBank/DDBJ databases">
        <authorList>
            <person name="de Groot N.N."/>
        </authorList>
    </citation>
    <scope>NUCLEOTIDE SEQUENCE [LARGE SCALE GENOMIC DNA]</scope>
    <source>
        <strain evidence="1">PX439</strain>
    </source>
</reference>
<dbReference type="OrthoDB" id="423589at2759"/>